<keyword evidence="1" id="KW-0812">Transmembrane</keyword>
<sequence>MKKRYILLIHFGIFIILFLLCFFSSEALLNWLMPGFYDVSNWIMLVSFETVVLFIAITVSCTIFIRKQLK</sequence>
<feature type="transmembrane region" description="Helical" evidence="1">
    <location>
        <begin position="41"/>
        <end position="65"/>
    </location>
</feature>
<comment type="caution">
    <text evidence="2">The sequence shown here is derived from an EMBL/GenBank/DDBJ whole genome shotgun (WGS) entry which is preliminary data.</text>
</comment>
<protein>
    <submittedName>
        <fullName evidence="2">Uncharacterized protein</fullName>
    </submittedName>
</protein>
<reference evidence="2 3" key="1">
    <citation type="submission" date="2024-04" db="EMBL/GenBank/DDBJ databases">
        <title>Flavobacterium sp. DGU11 16S ribosomal RNA gene Genome sequencing and assembly.</title>
        <authorList>
            <person name="Park S."/>
        </authorList>
    </citation>
    <scope>NUCLEOTIDE SEQUENCE [LARGE SCALE GENOMIC DNA]</scope>
    <source>
        <strain evidence="2 3">DGU11</strain>
    </source>
</reference>
<gene>
    <name evidence="2" type="ORF">AAEO56_16065</name>
</gene>
<feature type="transmembrane region" description="Helical" evidence="1">
    <location>
        <begin position="7"/>
        <end position="29"/>
    </location>
</feature>
<keyword evidence="1" id="KW-0472">Membrane</keyword>
<organism evidence="2 3">
    <name type="scientific">Flavobacterium arundinis</name>
    <dbReference type="NCBI Taxonomy" id="3139143"/>
    <lineage>
        <taxon>Bacteria</taxon>
        <taxon>Pseudomonadati</taxon>
        <taxon>Bacteroidota</taxon>
        <taxon>Flavobacteriia</taxon>
        <taxon>Flavobacteriales</taxon>
        <taxon>Flavobacteriaceae</taxon>
        <taxon>Flavobacterium</taxon>
    </lineage>
</organism>
<proteinExistence type="predicted"/>
<name>A0ABU9I037_9FLAO</name>
<keyword evidence="3" id="KW-1185">Reference proteome</keyword>
<dbReference type="RefSeq" id="WP_341698086.1">
    <property type="nucleotide sequence ID" value="NZ_JBBYHR010000010.1"/>
</dbReference>
<evidence type="ECO:0000313" key="3">
    <source>
        <dbReference type="Proteomes" id="UP001464555"/>
    </source>
</evidence>
<dbReference type="EMBL" id="JBBYHR010000010">
    <property type="protein sequence ID" value="MEL1245789.1"/>
    <property type="molecule type" value="Genomic_DNA"/>
</dbReference>
<evidence type="ECO:0000313" key="2">
    <source>
        <dbReference type="EMBL" id="MEL1245789.1"/>
    </source>
</evidence>
<accession>A0ABU9I037</accession>
<evidence type="ECO:0000256" key="1">
    <source>
        <dbReference type="SAM" id="Phobius"/>
    </source>
</evidence>
<keyword evidence="1" id="KW-1133">Transmembrane helix</keyword>
<dbReference type="Proteomes" id="UP001464555">
    <property type="component" value="Unassembled WGS sequence"/>
</dbReference>